<dbReference type="PROSITE" id="PS50851">
    <property type="entry name" value="CHEW"/>
    <property type="match status" value="1"/>
</dbReference>
<dbReference type="InterPro" id="IPR002545">
    <property type="entry name" value="CheW-lke_dom"/>
</dbReference>
<dbReference type="Gene3D" id="2.30.30.40">
    <property type="entry name" value="SH3 Domains"/>
    <property type="match status" value="1"/>
</dbReference>
<protein>
    <recommendedName>
        <fullName evidence="1">CheW-like domain-containing protein</fullName>
    </recommendedName>
</protein>
<dbReference type="GO" id="GO:0005829">
    <property type="term" value="C:cytosol"/>
    <property type="evidence" value="ECO:0007669"/>
    <property type="project" value="TreeGrafter"/>
</dbReference>
<dbReference type="GO" id="GO:0007165">
    <property type="term" value="P:signal transduction"/>
    <property type="evidence" value="ECO:0007669"/>
    <property type="project" value="InterPro"/>
</dbReference>
<dbReference type="PANTHER" id="PTHR22617:SF23">
    <property type="entry name" value="CHEMOTAXIS PROTEIN CHEW"/>
    <property type="match status" value="1"/>
</dbReference>
<reference evidence="2 3" key="1">
    <citation type="submission" date="2017-05" db="EMBL/GenBank/DDBJ databases">
        <title>Vagococcus spp. assemblies.</title>
        <authorList>
            <person name="Gulvik C.A."/>
        </authorList>
    </citation>
    <scope>NUCLEOTIDE SEQUENCE [LARGE SCALE GENOMIC DNA]</scope>
    <source>
        <strain evidence="2 3">NCFB 2777</strain>
    </source>
</reference>
<keyword evidence="3" id="KW-1185">Reference proteome</keyword>
<proteinExistence type="predicted"/>
<dbReference type="GeneID" id="98567566"/>
<accession>A0A429ZST5</accession>
<dbReference type="EMBL" id="NGJU01000005">
    <property type="protein sequence ID" value="RST96787.1"/>
    <property type="molecule type" value="Genomic_DNA"/>
</dbReference>
<dbReference type="Gene3D" id="2.40.50.180">
    <property type="entry name" value="CheA-289, Domain 4"/>
    <property type="match status" value="1"/>
</dbReference>
<evidence type="ECO:0000313" key="2">
    <source>
        <dbReference type="EMBL" id="RST96787.1"/>
    </source>
</evidence>
<dbReference type="Pfam" id="PF01584">
    <property type="entry name" value="CheW"/>
    <property type="match status" value="1"/>
</dbReference>
<dbReference type="PANTHER" id="PTHR22617">
    <property type="entry name" value="CHEMOTAXIS SENSOR HISTIDINE KINASE-RELATED"/>
    <property type="match status" value="1"/>
</dbReference>
<dbReference type="Proteomes" id="UP000287239">
    <property type="component" value="Unassembled WGS sequence"/>
</dbReference>
<name>A0A429ZST5_9ENTE</name>
<dbReference type="AlphaFoldDB" id="A0A429ZST5"/>
<organism evidence="2 3">
    <name type="scientific">Vagococcus salmoninarum</name>
    <dbReference type="NCBI Taxonomy" id="2739"/>
    <lineage>
        <taxon>Bacteria</taxon>
        <taxon>Bacillati</taxon>
        <taxon>Bacillota</taxon>
        <taxon>Bacilli</taxon>
        <taxon>Lactobacillales</taxon>
        <taxon>Enterococcaceae</taxon>
        <taxon>Vagococcus</taxon>
    </lineage>
</organism>
<feature type="domain" description="CheW-like" evidence="1">
    <location>
        <begin position="1"/>
        <end position="132"/>
    </location>
</feature>
<dbReference type="SUPFAM" id="SSF50341">
    <property type="entry name" value="CheW-like"/>
    <property type="match status" value="1"/>
</dbReference>
<sequence>MQIIVFTKNEKYYGIKTENVGEIIKSTQFYHVPQGPQWVEGLINLRGTIVTLVNFAKFIGAADSEEHRNIIIITNKEEKLGILVEGIVGVYTINSADIQQLEQVKSIEGLIQIDDKATNIINIMTLFSENEGSI</sequence>
<evidence type="ECO:0000313" key="3">
    <source>
        <dbReference type="Proteomes" id="UP000287239"/>
    </source>
</evidence>
<gene>
    <name evidence="2" type="ORF">CBF35_04230</name>
</gene>
<dbReference type="RefSeq" id="WP_126778746.1">
    <property type="nucleotide sequence ID" value="NZ_NGJU01000005.1"/>
</dbReference>
<dbReference type="OrthoDB" id="9794382at2"/>
<evidence type="ECO:0000259" key="1">
    <source>
        <dbReference type="PROSITE" id="PS50851"/>
    </source>
</evidence>
<dbReference type="InterPro" id="IPR039315">
    <property type="entry name" value="CheW"/>
</dbReference>
<dbReference type="SMART" id="SM00260">
    <property type="entry name" value="CheW"/>
    <property type="match status" value="1"/>
</dbReference>
<dbReference type="GO" id="GO:0006935">
    <property type="term" value="P:chemotaxis"/>
    <property type="evidence" value="ECO:0007669"/>
    <property type="project" value="InterPro"/>
</dbReference>
<dbReference type="InterPro" id="IPR036061">
    <property type="entry name" value="CheW-like_dom_sf"/>
</dbReference>
<comment type="caution">
    <text evidence="2">The sequence shown here is derived from an EMBL/GenBank/DDBJ whole genome shotgun (WGS) entry which is preliminary data.</text>
</comment>